<dbReference type="GO" id="GO:0005506">
    <property type="term" value="F:iron ion binding"/>
    <property type="evidence" value="ECO:0007669"/>
    <property type="project" value="InterPro"/>
</dbReference>
<keyword evidence="3 7" id="KW-0479">Metal-binding</keyword>
<dbReference type="Pfam" id="PF00067">
    <property type="entry name" value="p450"/>
    <property type="match status" value="1"/>
</dbReference>
<sequence length="464" mass="51645">MWFRRCGSVRRSVRAVLRRKSLTTQSSIPLAPRAVPLLGHTVALLRRPLDFLAGLPAHGDLVRIRIGSADAVVVCDPVLLDRVLRDDRTFDKGGPLFDRARTEVGDSLPVCPHAVHRRLRRLVQPSFQRVRMAGYAAIMTEQIRAVVDRWRDGQTLDILAETTTMASKTLVATMFSDSLPPDRLRRILDDLLILMNGMYLRIILPPALGWLAGPRYRRAVRRLRAQMSRIIVERRADERDHGDLLSTLLTARDPETDAGYLSDEEIIGQLLSFVWAGTETTSGTIAWALHLIAEHPEIERRLFAEVDAVLGGRAATHDDLDRLELTGRIVSETMRLWPAAWMLSRVTTADAELGDATIPAGATIIFGAYLTHHHPGQHAADTFDPDRWLPGGDAPQRNSYIPFSSGARKCMGDAFSLMEATLMLATIASRWRLRSIPGSRVRPKATAVLAPAGLRMRAQERSLP</sequence>
<keyword evidence="6 8" id="KW-0503">Monooxygenase</keyword>
<evidence type="ECO:0000256" key="4">
    <source>
        <dbReference type="ARBA" id="ARBA00023002"/>
    </source>
</evidence>
<dbReference type="AlphaFoldDB" id="A0A3A4KEM7"/>
<evidence type="ECO:0000256" key="1">
    <source>
        <dbReference type="ARBA" id="ARBA00010617"/>
    </source>
</evidence>
<dbReference type="InterPro" id="IPR036396">
    <property type="entry name" value="Cyt_P450_sf"/>
</dbReference>
<dbReference type="InterPro" id="IPR001128">
    <property type="entry name" value="Cyt_P450"/>
</dbReference>
<dbReference type="InterPro" id="IPR002401">
    <property type="entry name" value="Cyt_P450_E_grp-I"/>
</dbReference>
<dbReference type="PANTHER" id="PTHR24291:SF50">
    <property type="entry name" value="BIFUNCTIONAL ALBAFLAVENONE MONOOXYGENASE_TERPENE SYNTHASE"/>
    <property type="match status" value="1"/>
</dbReference>
<feature type="binding site" description="axial binding residue" evidence="7">
    <location>
        <position position="410"/>
    </location>
    <ligand>
        <name>heme</name>
        <dbReference type="ChEBI" id="CHEBI:30413"/>
    </ligand>
    <ligandPart>
        <name>Fe</name>
        <dbReference type="ChEBI" id="CHEBI:18248"/>
    </ligandPart>
</feature>
<dbReference type="PROSITE" id="PS00086">
    <property type="entry name" value="CYTOCHROME_P450"/>
    <property type="match status" value="1"/>
</dbReference>
<keyword evidence="2 7" id="KW-0349">Heme</keyword>
<comment type="caution">
    <text evidence="9">The sequence shown here is derived from an EMBL/GenBank/DDBJ whole genome shotgun (WGS) entry which is preliminary data.</text>
</comment>
<dbReference type="SUPFAM" id="SSF48264">
    <property type="entry name" value="Cytochrome P450"/>
    <property type="match status" value="1"/>
</dbReference>
<dbReference type="GO" id="GO:0016705">
    <property type="term" value="F:oxidoreductase activity, acting on paired donors, with incorporation or reduction of molecular oxygen"/>
    <property type="evidence" value="ECO:0007669"/>
    <property type="project" value="InterPro"/>
</dbReference>
<reference evidence="9 10" key="1">
    <citation type="submission" date="2018-09" db="EMBL/GenBank/DDBJ databases">
        <title>YIM PH21274 draft genome.</title>
        <authorList>
            <person name="Miao C."/>
        </authorList>
    </citation>
    <scope>NUCLEOTIDE SEQUENCE [LARGE SCALE GENOMIC DNA]</scope>
    <source>
        <strain evidence="9 10">YIM PH 21724</strain>
    </source>
</reference>
<evidence type="ECO:0000256" key="2">
    <source>
        <dbReference type="ARBA" id="ARBA00022617"/>
    </source>
</evidence>
<name>A0A3A4KEM7_9NOCA</name>
<dbReference type="PRINTS" id="PR00463">
    <property type="entry name" value="EP450I"/>
</dbReference>
<dbReference type="EMBL" id="QZFU01000036">
    <property type="protein sequence ID" value="RJO70909.1"/>
    <property type="molecule type" value="Genomic_DNA"/>
</dbReference>
<organism evidence="9 10">
    <name type="scientific">Nocardia panacis</name>
    <dbReference type="NCBI Taxonomy" id="2340916"/>
    <lineage>
        <taxon>Bacteria</taxon>
        <taxon>Bacillati</taxon>
        <taxon>Actinomycetota</taxon>
        <taxon>Actinomycetes</taxon>
        <taxon>Mycobacteriales</taxon>
        <taxon>Nocardiaceae</taxon>
        <taxon>Nocardia</taxon>
    </lineage>
</organism>
<dbReference type="GO" id="GO:0020037">
    <property type="term" value="F:heme binding"/>
    <property type="evidence" value="ECO:0007669"/>
    <property type="project" value="InterPro"/>
</dbReference>
<dbReference type="CDD" id="cd11049">
    <property type="entry name" value="CYP170A1-like"/>
    <property type="match status" value="1"/>
</dbReference>
<dbReference type="Gene3D" id="1.10.630.10">
    <property type="entry name" value="Cytochrome P450"/>
    <property type="match status" value="1"/>
</dbReference>
<evidence type="ECO:0000256" key="8">
    <source>
        <dbReference type="RuleBase" id="RU000461"/>
    </source>
</evidence>
<dbReference type="PANTHER" id="PTHR24291">
    <property type="entry name" value="CYTOCHROME P450 FAMILY 4"/>
    <property type="match status" value="1"/>
</dbReference>
<evidence type="ECO:0000256" key="5">
    <source>
        <dbReference type="ARBA" id="ARBA00023004"/>
    </source>
</evidence>
<evidence type="ECO:0000313" key="9">
    <source>
        <dbReference type="EMBL" id="RJO70909.1"/>
    </source>
</evidence>
<dbReference type="OrthoDB" id="7376058at2"/>
<dbReference type="GO" id="GO:0004497">
    <property type="term" value="F:monooxygenase activity"/>
    <property type="evidence" value="ECO:0007669"/>
    <property type="project" value="UniProtKB-KW"/>
</dbReference>
<dbReference type="InterPro" id="IPR017972">
    <property type="entry name" value="Cyt_P450_CS"/>
</dbReference>
<keyword evidence="10" id="KW-1185">Reference proteome</keyword>
<dbReference type="InterPro" id="IPR050196">
    <property type="entry name" value="Cytochrome_P450_Monoox"/>
</dbReference>
<evidence type="ECO:0000313" key="10">
    <source>
        <dbReference type="Proteomes" id="UP000266677"/>
    </source>
</evidence>
<evidence type="ECO:0000256" key="3">
    <source>
        <dbReference type="ARBA" id="ARBA00022723"/>
    </source>
</evidence>
<accession>A0A3A4KEM7</accession>
<keyword evidence="4 8" id="KW-0560">Oxidoreductase</keyword>
<evidence type="ECO:0000256" key="6">
    <source>
        <dbReference type="ARBA" id="ARBA00023033"/>
    </source>
</evidence>
<dbReference type="Proteomes" id="UP000266677">
    <property type="component" value="Unassembled WGS sequence"/>
</dbReference>
<protein>
    <submittedName>
        <fullName evidence="9">Cytochrome P450</fullName>
    </submittedName>
</protein>
<proteinExistence type="inferred from homology"/>
<evidence type="ECO:0000256" key="7">
    <source>
        <dbReference type="PIRSR" id="PIRSR602401-1"/>
    </source>
</evidence>
<keyword evidence="5 7" id="KW-0408">Iron</keyword>
<dbReference type="PRINTS" id="PR00385">
    <property type="entry name" value="P450"/>
</dbReference>
<comment type="similarity">
    <text evidence="1 8">Belongs to the cytochrome P450 family.</text>
</comment>
<gene>
    <name evidence="9" type="ORF">D5S18_27400</name>
</gene>
<comment type="cofactor">
    <cofactor evidence="7">
        <name>heme</name>
        <dbReference type="ChEBI" id="CHEBI:30413"/>
    </cofactor>
</comment>